<dbReference type="RefSeq" id="WP_015928352.1">
    <property type="nucleotide sequence ID" value="NC_011894.1"/>
</dbReference>
<evidence type="ECO:0000313" key="2">
    <source>
        <dbReference type="Proteomes" id="UP000008207"/>
    </source>
</evidence>
<proteinExistence type="predicted"/>
<protein>
    <recommendedName>
        <fullName evidence="3">DUF3750 domain-containing protein</fullName>
    </recommendedName>
</protein>
<dbReference type="AlphaFoldDB" id="B8IQ09"/>
<dbReference type="EMBL" id="CP001349">
    <property type="protein sequence ID" value="ACL56659.1"/>
    <property type="molecule type" value="Genomic_DNA"/>
</dbReference>
<dbReference type="OrthoDB" id="199084at2"/>
<accession>B8IQ09</accession>
<dbReference type="STRING" id="460265.Mnod_1669"/>
<dbReference type="HOGENOM" id="CLU_095595_0_0_5"/>
<dbReference type="Proteomes" id="UP000008207">
    <property type="component" value="Chromosome"/>
</dbReference>
<reference evidence="1 2" key="1">
    <citation type="submission" date="2009-01" db="EMBL/GenBank/DDBJ databases">
        <title>Complete sequence of chromosome of Methylobacterium nodulans ORS 2060.</title>
        <authorList>
            <consortium name="US DOE Joint Genome Institute"/>
            <person name="Lucas S."/>
            <person name="Copeland A."/>
            <person name="Lapidus A."/>
            <person name="Glavina del Rio T."/>
            <person name="Dalin E."/>
            <person name="Tice H."/>
            <person name="Bruce D."/>
            <person name="Goodwin L."/>
            <person name="Pitluck S."/>
            <person name="Sims D."/>
            <person name="Brettin T."/>
            <person name="Detter J.C."/>
            <person name="Han C."/>
            <person name="Larimer F."/>
            <person name="Land M."/>
            <person name="Hauser L."/>
            <person name="Kyrpides N."/>
            <person name="Ivanova N."/>
            <person name="Marx C.J."/>
            <person name="Richardson P."/>
        </authorList>
    </citation>
    <scope>NUCLEOTIDE SEQUENCE [LARGE SCALE GENOMIC DNA]</scope>
    <source>
        <strain evidence="2">LMG 21967 / CNCM I-2342 / ORS 2060</strain>
    </source>
</reference>
<evidence type="ECO:0000313" key="1">
    <source>
        <dbReference type="EMBL" id="ACL56659.1"/>
    </source>
</evidence>
<sequence>MLVLLACLRLVFLALILLFLAPLAAHAVWWWSRDDRAPDWATADWSSARLLPPAAATPGAVVRIYAARVGRWRGIFAHHTWIVVKEAGAARYTRYDVVGWGQPVRKDAYPADGRWFGNPPQVVLALDGEAAARAVPKIRTAVAAYPYRAAGSYSAWPGPNSNTFVAHVLRAVPEVQAALPPTALGKDFSERLLSPTPSRTGIQLSFRGYAGLTLGLVEGIEVNLLGAVAGLDLRRPALKLPGWGRIGMDPAGAIETLIAPTPST</sequence>
<evidence type="ECO:0008006" key="3">
    <source>
        <dbReference type="Google" id="ProtNLM"/>
    </source>
</evidence>
<organism evidence="1 2">
    <name type="scientific">Methylobacterium nodulans (strain LMG 21967 / CNCM I-2342 / ORS 2060)</name>
    <dbReference type="NCBI Taxonomy" id="460265"/>
    <lineage>
        <taxon>Bacteria</taxon>
        <taxon>Pseudomonadati</taxon>
        <taxon>Pseudomonadota</taxon>
        <taxon>Alphaproteobacteria</taxon>
        <taxon>Hyphomicrobiales</taxon>
        <taxon>Methylobacteriaceae</taxon>
        <taxon>Methylobacterium</taxon>
    </lineage>
</organism>
<keyword evidence="2" id="KW-1185">Reference proteome</keyword>
<name>B8IQ09_METNO</name>
<dbReference type="KEGG" id="mno:Mnod_1669"/>
<gene>
    <name evidence="1" type="ordered locus">Mnod_1669</name>
</gene>
<dbReference type="InterPro" id="IPR022224">
    <property type="entry name" value="DUF3750"/>
</dbReference>
<dbReference type="Pfam" id="PF12570">
    <property type="entry name" value="DUF3750"/>
    <property type="match status" value="1"/>
</dbReference>
<dbReference type="eggNOG" id="ENOG502Z88I">
    <property type="taxonomic scope" value="Bacteria"/>
</dbReference>